<name>A0ABS8TRH4_9GAMM</name>
<protein>
    <recommendedName>
        <fullName evidence="3">Transposase</fullName>
    </recommendedName>
</protein>
<reference evidence="1" key="1">
    <citation type="submission" date="2021-11" db="EMBL/GenBank/DDBJ databases">
        <title>Genome sequence of Xylella taiwanensis PLS432.</title>
        <authorList>
            <person name="Weng L.-W."/>
            <person name="Su C.-C."/>
            <person name="Tsai C.-W."/>
            <person name="Kuo C.-H."/>
        </authorList>
    </citation>
    <scope>NUCLEOTIDE SEQUENCE</scope>
    <source>
        <strain evidence="1">PLS432</strain>
    </source>
</reference>
<evidence type="ECO:0000313" key="2">
    <source>
        <dbReference type="Proteomes" id="UP001430701"/>
    </source>
</evidence>
<proteinExistence type="predicted"/>
<organism evidence="1 2">
    <name type="scientific">Xylella taiwanensis</name>
    <dbReference type="NCBI Taxonomy" id="1444770"/>
    <lineage>
        <taxon>Bacteria</taxon>
        <taxon>Pseudomonadati</taxon>
        <taxon>Pseudomonadota</taxon>
        <taxon>Gammaproteobacteria</taxon>
        <taxon>Lysobacterales</taxon>
        <taxon>Lysobacteraceae</taxon>
        <taxon>Xylella</taxon>
    </lineage>
</organism>
<sequence length="46" mass="5009">MLSWITCKELFGGKTNGGGMVWDQALRSRQTAAALRRVSILASVID</sequence>
<gene>
    <name evidence="1" type="ORF">LPH55_03730</name>
</gene>
<comment type="caution">
    <text evidence="1">The sequence shown here is derived from an EMBL/GenBank/DDBJ whole genome shotgun (WGS) entry which is preliminary data.</text>
</comment>
<evidence type="ECO:0008006" key="3">
    <source>
        <dbReference type="Google" id="ProtNLM"/>
    </source>
</evidence>
<evidence type="ECO:0000313" key="1">
    <source>
        <dbReference type="EMBL" id="MCD8472604.1"/>
    </source>
</evidence>
<accession>A0ABS8TRH4</accession>
<dbReference type="EMBL" id="JAJPPU010000002">
    <property type="protein sequence ID" value="MCD8472604.1"/>
    <property type="molecule type" value="Genomic_DNA"/>
</dbReference>
<keyword evidence="2" id="KW-1185">Reference proteome</keyword>
<dbReference type="Proteomes" id="UP001430701">
    <property type="component" value="Unassembled WGS sequence"/>
</dbReference>
<dbReference type="GeneID" id="68901797"/>
<dbReference type="RefSeq" id="WP_162814110.1">
    <property type="nucleotide sequence ID" value="NZ_CP053627.1"/>
</dbReference>